<gene>
    <name evidence="1" type="ordered locus">VVA0838</name>
</gene>
<dbReference type="EMBL" id="BA000038">
    <property type="protein sequence ID" value="BAC96864.1"/>
    <property type="molecule type" value="Genomic_DNA"/>
</dbReference>
<dbReference type="PATRIC" id="fig|196600.6.peg.4017"/>
<proteinExistence type="predicted"/>
<protein>
    <submittedName>
        <fullName evidence="1">Uncharacterized protein</fullName>
    </submittedName>
</protein>
<dbReference type="KEGG" id="vvy:VVA0838"/>
<sequence>MSLQVRQMRIEISTMKGEVPRLEPHLLPNETATYAKDCTFERGIIAPLYADLNGPTLPIANTQTLFFYAHTHWFTFDKPVNVIANPMAQDPYQRVYWTGQDKPKLTAQDIATSDGVMPASWYDLGVPRPSSKPVIANVDGSTGEEPPEGELPAYDDEDRLYIQTYVTRFGEEGAPGEASEPTLIEKPGSTVTVTLATPGQNTHNITHTRLYRSVTSSGEGDYLLVAELPISQTEYIDSARNINGPSLDTWDYDLPDVSMQGLCSMANGICAGFSGNEVMFSEAYLPYAWNKANRGTTDDDVVAIAPIETSLVVATKGKPYLFSGVTPEMITGMRLNVEQACVSAQSLVVINGMALYASPDGLVAISTSSAAVVTDGIIDRESWQSFKPETIKAWASEGQYIAQYEGGAFIFDPGSQSFTRLTNTWDAAYNYLQKDTLFIVQGTSLKEWRRGQTLVPMTWQTKQFIVPQNAFLTCARIQAESPEQLKVTFMVDGEVFYSLEIGELSNEPLRLPAVRGQKWQVRLEGPSKVERIILGDSLSELY</sequence>
<dbReference type="AlphaFoldDB" id="Q7ME46"/>
<dbReference type="HOGENOM" id="CLU_036583_0_0_6"/>
<organism evidence="1 2">
    <name type="scientific">Vibrio vulnificus (strain YJ016)</name>
    <dbReference type="NCBI Taxonomy" id="196600"/>
    <lineage>
        <taxon>Bacteria</taxon>
        <taxon>Pseudomonadati</taxon>
        <taxon>Pseudomonadota</taxon>
        <taxon>Gammaproteobacteria</taxon>
        <taxon>Vibrionales</taxon>
        <taxon>Vibrionaceae</taxon>
        <taxon>Vibrio</taxon>
    </lineage>
</organism>
<evidence type="ECO:0000313" key="2">
    <source>
        <dbReference type="Proteomes" id="UP000002675"/>
    </source>
</evidence>
<evidence type="ECO:0000313" key="1">
    <source>
        <dbReference type="EMBL" id="BAC96864.1"/>
    </source>
</evidence>
<accession>Q7ME46</accession>
<name>Q7ME46_VIBVY</name>
<dbReference type="Proteomes" id="UP000002675">
    <property type="component" value="Chromosome II"/>
</dbReference>
<reference evidence="1 2" key="1">
    <citation type="journal article" date="2003" name="Genome Res.">
        <title>Comparative genome analysis of Vibrio vulnificus, a marine pathogen.</title>
        <authorList>
            <person name="Chen C.Y."/>
            <person name="Wu K.M."/>
            <person name="Chang Y.C."/>
            <person name="Chang C.H."/>
            <person name="Tsai H.C."/>
            <person name="Liao T.L."/>
            <person name="Liu Y.M."/>
            <person name="Chen H.J."/>
            <person name="Shen A.B."/>
            <person name="Li J.C."/>
            <person name="Su T.L."/>
            <person name="Shao C.P."/>
            <person name="Lee C.T."/>
            <person name="Hor L.I."/>
            <person name="Tsai S.F."/>
        </authorList>
    </citation>
    <scope>NUCLEOTIDE SEQUENCE [LARGE SCALE GENOMIC DNA]</scope>
    <source>
        <strain evidence="1 2">YJ016</strain>
    </source>
</reference>